<sequence length="228" mass="25065">MSTEGVRYIFDIDGEELVFEVNSEQAAASESDDYPDWVALEHKQCACCPLKTSDCRYCPVAIRIHEVVQTFGARKSTERADVTVETPGRTYSADVDLQVGVNSLLGLLMATSGCPVLKRLGAMANFHIPFCSTQETLHRTVGSYLTQQYFIQLKGGEPDWELTNLKALYGELEGLNQDISKRIHGALESDAMANAVIMFFATSVVVASSLDDQLKRHEAFLTKSGESG</sequence>
<dbReference type="AlphaFoldDB" id="D5EMF4"/>
<reference evidence="1 2" key="1">
    <citation type="journal article" date="2010" name="Stand. Genomic Sci.">
        <title>Complete genome sequence of Coraliomargarita akajimensis type strain (04OKA010-24).</title>
        <authorList>
            <person name="Mavromatis K."/>
            <person name="Abt B."/>
            <person name="Brambilla E."/>
            <person name="Lapidus A."/>
            <person name="Copeland A."/>
            <person name="Deshpande S."/>
            <person name="Nolan M."/>
            <person name="Lucas S."/>
            <person name="Tice H."/>
            <person name="Cheng J.F."/>
            <person name="Han C."/>
            <person name="Detter J.C."/>
            <person name="Woyke T."/>
            <person name="Goodwin L."/>
            <person name="Pitluck S."/>
            <person name="Held B."/>
            <person name="Brettin T."/>
            <person name="Tapia R."/>
            <person name="Ivanova N."/>
            <person name="Mikhailova N."/>
            <person name="Pati A."/>
            <person name="Liolios K."/>
            <person name="Chen A."/>
            <person name="Palaniappan K."/>
            <person name="Land M."/>
            <person name="Hauser L."/>
            <person name="Chang Y.J."/>
            <person name="Jeffries C.D."/>
            <person name="Rohde M."/>
            <person name="Goker M."/>
            <person name="Bristow J."/>
            <person name="Eisen J.A."/>
            <person name="Markowitz V."/>
            <person name="Hugenholtz P."/>
            <person name="Klenk H.P."/>
            <person name="Kyrpides N.C."/>
        </authorList>
    </citation>
    <scope>NUCLEOTIDE SEQUENCE [LARGE SCALE GENOMIC DNA]</scope>
    <source>
        <strain evidence="2">DSM 45221 / IAM 15411 / JCM 23193 / KCTC 12865</strain>
    </source>
</reference>
<gene>
    <name evidence="1" type="ordered locus">Caka_0335</name>
</gene>
<organism evidence="1 2">
    <name type="scientific">Coraliomargarita akajimensis (strain DSM 45221 / IAM 15411 / JCM 23193 / KCTC 12865 / 04OKA010-24)</name>
    <dbReference type="NCBI Taxonomy" id="583355"/>
    <lineage>
        <taxon>Bacteria</taxon>
        <taxon>Pseudomonadati</taxon>
        <taxon>Verrucomicrobiota</taxon>
        <taxon>Opitutia</taxon>
        <taxon>Puniceicoccales</taxon>
        <taxon>Coraliomargaritaceae</taxon>
        <taxon>Coraliomargarita</taxon>
    </lineage>
</organism>
<dbReference type="EMBL" id="CP001998">
    <property type="protein sequence ID" value="ADE53360.1"/>
    <property type="molecule type" value="Genomic_DNA"/>
</dbReference>
<protein>
    <submittedName>
        <fullName evidence="1">Uncharacterized protein</fullName>
    </submittedName>
</protein>
<dbReference type="InterPro" id="IPR054196">
    <property type="entry name" value="DUF6901"/>
</dbReference>
<dbReference type="Proteomes" id="UP000000925">
    <property type="component" value="Chromosome"/>
</dbReference>
<evidence type="ECO:0000313" key="2">
    <source>
        <dbReference type="Proteomes" id="UP000000925"/>
    </source>
</evidence>
<keyword evidence="2" id="KW-1185">Reference proteome</keyword>
<dbReference type="Pfam" id="PF21842">
    <property type="entry name" value="DUF6901"/>
    <property type="match status" value="1"/>
</dbReference>
<accession>D5EMF4</accession>
<dbReference type="OrthoDB" id="9813686at2"/>
<evidence type="ECO:0000313" key="1">
    <source>
        <dbReference type="EMBL" id="ADE53360.1"/>
    </source>
</evidence>
<dbReference type="KEGG" id="caa:Caka_0335"/>
<proteinExistence type="predicted"/>
<dbReference type="eggNOG" id="ENOG502ZBJ2">
    <property type="taxonomic scope" value="Bacteria"/>
</dbReference>
<dbReference type="HOGENOM" id="CLU_086634_0_0_0"/>
<dbReference type="RefSeq" id="WP_013042085.1">
    <property type="nucleotide sequence ID" value="NC_014008.1"/>
</dbReference>
<name>D5EMF4_CORAD</name>
<dbReference type="STRING" id="583355.Caka_0335"/>